<comment type="subcellular location">
    <subcellularLocation>
        <location evidence="1">Nucleus</location>
    </subcellularLocation>
</comment>
<organism evidence="5">
    <name type="scientific">Blastobotrys adeninivorans</name>
    <name type="common">Yeast</name>
    <name type="synonym">Arxula adeninivorans</name>
    <dbReference type="NCBI Taxonomy" id="409370"/>
    <lineage>
        <taxon>Eukaryota</taxon>
        <taxon>Fungi</taxon>
        <taxon>Dikarya</taxon>
        <taxon>Ascomycota</taxon>
        <taxon>Saccharomycotina</taxon>
        <taxon>Dipodascomycetes</taxon>
        <taxon>Dipodascales</taxon>
        <taxon>Trichomonascaceae</taxon>
        <taxon>Blastobotrys</taxon>
    </lineage>
</organism>
<dbReference type="AlphaFoldDB" id="A0A060T5K6"/>
<reference evidence="5" key="1">
    <citation type="submission" date="2014-02" db="EMBL/GenBank/DDBJ databases">
        <authorList>
            <person name="Genoscope - CEA"/>
        </authorList>
    </citation>
    <scope>NUCLEOTIDE SEQUENCE</scope>
    <source>
        <strain evidence="5">LS3</strain>
    </source>
</reference>
<dbReference type="Pfam" id="PF04931">
    <property type="entry name" value="DNA_pol_phi"/>
    <property type="match status" value="1"/>
</dbReference>
<reference evidence="5" key="2">
    <citation type="submission" date="2014-06" db="EMBL/GenBank/DDBJ databases">
        <title>The complete genome of Blastobotrys (Arxula) adeninivorans LS3 - a yeast of biotechnological interest.</title>
        <authorList>
            <person name="Kunze G."/>
            <person name="Gaillardin C."/>
            <person name="Czernicka M."/>
            <person name="Durrens P."/>
            <person name="Martin T."/>
            <person name="Boer E."/>
            <person name="Gabaldon T."/>
            <person name="Cruz J."/>
            <person name="Talla E."/>
            <person name="Marck C."/>
            <person name="Goffeau A."/>
            <person name="Barbe V."/>
            <person name="Baret P."/>
            <person name="Baronian K."/>
            <person name="Beier S."/>
            <person name="Bleykasten C."/>
            <person name="Bode R."/>
            <person name="Casaregola S."/>
            <person name="Despons L."/>
            <person name="Fairhead C."/>
            <person name="Giersberg M."/>
            <person name="Gierski P."/>
            <person name="Hahnel U."/>
            <person name="Hartmann A."/>
            <person name="Jankowska D."/>
            <person name="Jubin C."/>
            <person name="Jung P."/>
            <person name="Lafontaine I."/>
            <person name="Leh-Louis V."/>
            <person name="Lemaire M."/>
            <person name="Marcet-Houben M."/>
            <person name="Mascher M."/>
            <person name="Morel G."/>
            <person name="Richard G.-F."/>
            <person name="Riechen J."/>
            <person name="Sacerdot C."/>
            <person name="Sarkar A."/>
            <person name="Savel G."/>
            <person name="Schacherer J."/>
            <person name="Sherman D."/>
            <person name="Straub M.-L."/>
            <person name="Stein N."/>
            <person name="Thierry A."/>
            <person name="Trautwein-Schult A."/>
            <person name="Westhof E."/>
            <person name="Worch S."/>
            <person name="Dujon B."/>
            <person name="Souciet J.-L."/>
            <person name="Wincker P."/>
            <person name="Scholz U."/>
            <person name="Neuveglise N."/>
        </authorList>
    </citation>
    <scope>NUCLEOTIDE SEQUENCE</scope>
    <source>
        <strain evidence="5">LS3</strain>
    </source>
</reference>
<feature type="region of interest" description="Disordered" evidence="4">
    <location>
        <begin position="259"/>
        <end position="280"/>
    </location>
</feature>
<evidence type="ECO:0000256" key="3">
    <source>
        <dbReference type="ARBA" id="ARBA00023242"/>
    </source>
</evidence>
<feature type="region of interest" description="Disordered" evidence="4">
    <location>
        <begin position="760"/>
        <end position="784"/>
    </location>
</feature>
<dbReference type="GO" id="GO:0000182">
    <property type="term" value="F:rDNA binding"/>
    <property type="evidence" value="ECO:0007669"/>
    <property type="project" value="TreeGrafter"/>
</dbReference>
<proteinExistence type="inferred from homology"/>
<gene>
    <name evidence="5" type="ORF">GNLVRS02_ARAD1C13244g</name>
</gene>
<feature type="compositionally biased region" description="Acidic residues" evidence="4">
    <location>
        <begin position="765"/>
        <end position="784"/>
    </location>
</feature>
<evidence type="ECO:0000313" key="5">
    <source>
        <dbReference type="EMBL" id="CDP34471.1"/>
    </source>
</evidence>
<dbReference type="GO" id="GO:0006355">
    <property type="term" value="P:regulation of DNA-templated transcription"/>
    <property type="evidence" value="ECO:0007669"/>
    <property type="project" value="InterPro"/>
</dbReference>
<protein>
    <submittedName>
        <fullName evidence="5">ARAD1C13244p</fullName>
    </submittedName>
</protein>
<accession>A0A060T5K6</accession>
<dbReference type="EMBL" id="HG937693">
    <property type="protein sequence ID" value="CDP34471.1"/>
    <property type="molecule type" value="Genomic_DNA"/>
</dbReference>
<name>A0A060T5K6_BLAAD</name>
<sequence>MDFKQVLRFYDDLASDSPEVRMKAAVAILKWLNEKNSDQDWEYAFKRLLRGLSSSRGSSRLGFSMALAEVLNARKDSISATHYLDLCSEFFKVPKSTSGHEERGLRFGMLFAIQSLVQSPIINNATEEELSRCIGMLIDLASKKAWLRETCFYTLCAMFESKSMPKEIVKHTLQAIDDRQFTLTSEGVAFYLSLSAHDRKYARKFDAWKHGDPLSKGNLPSLVKALKEVYTGEAKQKGNWNPSLHFVWQKLAEQLLQAQPEDEDNEQVTKKRKTDSGSKQNEKVEKIRFAEFWKAVVDEGLFANSASSERKYWGLMVFSLFVNAINDPAHIEQAMSPNLIRTLTNHLNQQDRNLNKLSKKVLDTLTENCQSKPQLTLPVIRQLLFSKSASDKTSKVKPLVDRLTPLCAEESIKDLVALVGSIFDSPPVDGGDEKAVNVKRTWAADYILNVVKQRIKNAAQLDWVESVIDFLVLRGYSKVKADPKLNEANVELCQSRLNSVLTAIVGMKRTPESEGSWAYFTIDRILKLERDGDLSISFEGDLLKAKDKAVKTLEKIRKKRKSPHVDSSQLYAFELLFSLVLIQVYSTDSDAATVLDELQMCYNNILGKASNQEGDDDDEIDTSQVLTDIILMFLSRKSVLLRRLCETVWKTFSADITGASLDLLYNVLAAKENEEGQKEIFEGDMDVDEDEDDEDEDDEDEDDEMDNGDEEEEDEDEEEDEEEDDEDEDEDDGNDDDDDEEEDDAIKEADRKATEALAAALGVSDGEEGSDEESGDDDSDNESMDDQQMMALDGQLAEIFRQRQKALEDHKPTQKKQEAKDAKENVVQLKSRVLDLLDIYVDKESTNPLLLTLIVPLLSLIRTTKNKQVGEKAHQLVRKLCKVKQQPVNIESEQALTILSDIHAQAKKSTNKSHGLACNQASTFISKLLISNDNELTEKVVAIYADSLTQWISKRSKATPALFIDLVNWASSRKN</sequence>
<dbReference type="SUPFAM" id="SSF48371">
    <property type="entry name" value="ARM repeat"/>
    <property type="match status" value="1"/>
</dbReference>
<dbReference type="InterPro" id="IPR007015">
    <property type="entry name" value="DNA_pol_V/MYBBP1A"/>
</dbReference>
<evidence type="ECO:0000256" key="4">
    <source>
        <dbReference type="SAM" id="MobiDB-lite"/>
    </source>
</evidence>
<dbReference type="PANTHER" id="PTHR13213:SF2">
    <property type="entry name" value="MYB-BINDING PROTEIN 1A"/>
    <property type="match status" value="1"/>
</dbReference>
<feature type="region of interest" description="Disordered" evidence="4">
    <location>
        <begin position="675"/>
        <end position="746"/>
    </location>
</feature>
<keyword evidence="3" id="KW-0539">Nucleus</keyword>
<evidence type="ECO:0000256" key="1">
    <source>
        <dbReference type="ARBA" id="ARBA00004123"/>
    </source>
</evidence>
<feature type="compositionally biased region" description="Acidic residues" evidence="4">
    <location>
        <begin position="682"/>
        <end position="745"/>
    </location>
</feature>
<evidence type="ECO:0000256" key="2">
    <source>
        <dbReference type="ARBA" id="ARBA00006809"/>
    </source>
</evidence>
<dbReference type="PhylomeDB" id="A0A060T5K6"/>
<dbReference type="GO" id="GO:0005730">
    <property type="term" value="C:nucleolus"/>
    <property type="evidence" value="ECO:0007669"/>
    <property type="project" value="InterPro"/>
</dbReference>
<comment type="similarity">
    <text evidence="2">Belongs to the MYBBP1A family.</text>
</comment>
<dbReference type="InterPro" id="IPR016024">
    <property type="entry name" value="ARM-type_fold"/>
</dbReference>
<dbReference type="PANTHER" id="PTHR13213">
    <property type="entry name" value="MYB-BINDING PROTEIN 1A FAMILY MEMBER"/>
    <property type="match status" value="1"/>
</dbReference>